<comment type="caution">
    <text evidence="1">The sequence shown here is derived from an EMBL/GenBank/DDBJ whole genome shotgun (WGS) entry which is preliminary data.</text>
</comment>
<evidence type="ECO:0000313" key="1">
    <source>
        <dbReference type="EMBL" id="KAH7855100.1"/>
    </source>
</evidence>
<organism evidence="1 2">
    <name type="scientific">Vaccinium darrowii</name>
    <dbReference type="NCBI Taxonomy" id="229202"/>
    <lineage>
        <taxon>Eukaryota</taxon>
        <taxon>Viridiplantae</taxon>
        <taxon>Streptophyta</taxon>
        <taxon>Embryophyta</taxon>
        <taxon>Tracheophyta</taxon>
        <taxon>Spermatophyta</taxon>
        <taxon>Magnoliopsida</taxon>
        <taxon>eudicotyledons</taxon>
        <taxon>Gunneridae</taxon>
        <taxon>Pentapetalae</taxon>
        <taxon>asterids</taxon>
        <taxon>Ericales</taxon>
        <taxon>Ericaceae</taxon>
        <taxon>Vaccinioideae</taxon>
        <taxon>Vaccinieae</taxon>
        <taxon>Vaccinium</taxon>
    </lineage>
</organism>
<sequence length="124" mass="14379">MCLIPSLGVGYHYGHRGSDRDDRKWDKMEMDDSLSIHMDMPGLGKEDVKVVVEQNIDLIVRGETKEEYRKKDSGQKYTNAIYLSKKLYKTDQIKAEMKNGVLKVVVPKVKEEDRPDVFHHVKVE</sequence>
<evidence type="ECO:0000313" key="2">
    <source>
        <dbReference type="Proteomes" id="UP000828048"/>
    </source>
</evidence>
<accession>A0ACB7YNJ6</accession>
<dbReference type="EMBL" id="CM037161">
    <property type="protein sequence ID" value="KAH7855100.1"/>
    <property type="molecule type" value="Genomic_DNA"/>
</dbReference>
<proteinExistence type="predicted"/>
<keyword evidence="2" id="KW-1185">Reference proteome</keyword>
<gene>
    <name evidence="1" type="ORF">Vadar_021249</name>
</gene>
<reference evidence="1 2" key="1">
    <citation type="journal article" date="2021" name="Hortic Res">
        <title>High-quality reference genome and annotation aids understanding of berry development for evergreen blueberry (Vaccinium darrowii).</title>
        <authorList>
            <person name="Yu J."/>
            <person name="Hulse-Kemp A.M."/>
            <person name="Babiker E."/>
            <person name="Staton M."/>
        </authorList>
    </citation>
    <scope>NUCLEOTIDE SEQUENCE [LARGE SCALE GENOMIC DNA]</scope>
    <source>
        <strain evidence="2">cv. NJ 8807/NJ 8810</strain>
        <tissue evidence="1">Young leaf</tissue>
    </source>
</reference>
<dbReference type="Proteomes" id="UP000828048">
    <property type="component" value="Chromosome 11"/>
</dbReference>
<name>A0ACB7YNJ6_9ERIC</name>
<protein>
    <submittedName>
        <fullName evidence="1">Uncharacterized protein</fullName>
    </submittedName>
</protein>